<evidence type="ECO:0000256" key="2">
    <source>
        <dbReference type="ARBA" id="ARBA00023052"/>
    </source>
</evidence>
<dbReference type="SUPFAM" id="SSF52518">
    <property type="entry name" value="Thiamin diphosphate-binding fold (THDP-binding)"/>
    <property type="match status" value="2"/>
</dbReference>
<feature type="domain" description="Thiamine pyrophosphate enzyme central" evidence="4">
    <location>
        <begin position="186"/>
        <end position="319"/>
    </location>
</feature>
<dbReference type="InterPro" id="IPR011766">
    <property type="entry name" value="TPP_enzyme_TPP-bd"/>
</dbReference>
<reference evidence="7" key="1">
    <citation type="submission" date="2018-06" db="EMBL/GenBank/DDBJ databases">
        <authorList>
            <person name="Zhirakovskaya E."/>
        </authorList>
    </citation>
    <scope>NUCLEOTIDE SEQUENCE</scope>
</reference>
<dbReference type="InterPro" id="IPR012001">
    <property type="entry name" value="Thiamin_PyroP_enz_TPP-bd_dom"/>
</dbReference>
<dbReference type="CDD" id="cd07035">
    <property type="entry name" value="TPP_PYR_POX_like"/>
    <property type="match status" value="1"/>
</dbReference>
<evidence type="ECO:0000256" key="1">
    <source>
        <dbReference type="ARBA" id="ARBA00007812"/>
    </source>
</evidence>
<gene>
    <name evidence="7" type="ORF">MNBD_IGNAVI01-163</name>
</gene>
<organism evidence="7">
    <name type="scientific">hydrothermal vent metagenome</name>
    <dbReference type="NCBI Taxonomy" id="652676"/>
    <lineage>
        <taxon>unclassified sequences</taxon>
        <taxon>metagenomes</taxon>
        <taxon>ecological metagenomes</taxon>
    </lineage>
</organism>
<dbReference type="PANTHER" id="PTHR18968">
    <property type="entry name" value="THIAMINE PYROPHOSPHATE ENZYMES"/>
    <property type="match status" value="1"/>
</dbReference>
<dbReference type="InterPro" id="IPR000399">
    <property type="entry name" value="TPP-bd_CS"/>
</dbReference>
<dbReference type="GO" id="GO:0000287">
    <property type="term" value="F:magnesium ion binding"/>
    <property type="evidence" value="ECO:0007669"/>
    <property type="project" value="InterPro"/>
</dbReference>
<comment type="similarity">
    <text evidence="1 3">Belongs to the TPP enzyme family.</text>
</comment>
<dbReference type="GO" id="GO:0005948">
    <property type="term" value="C:acetolactate synthase complex"/>
    <property type="evidence" value="ECO:0007669"/>
    <property type="project" value="TreeGrafter"/>
</dbReference>
<dbReference type="EMBL" id="UOGD01000450">
    <property type="protein sequence ID" value="VAX29427.1"/>
    <property type="molecule type" value="Genomic_DNA"/>
</dbReference>
<dbReference type="Pfam" id="PF02776">
    <property type="entry name" value="TPP_enzyme_N"/>
    <property type="match status" value="1"/>
</dbReference>
<dbReference type="InterPro" id="IPR045229">
    <property type="entry name" value="TPP_enz"/>
</dbReference>
<dbReference type="SUPFAM" id="SSF52467">
    <property type="entry name" value="DHS-like NAD/FAD-binding domain"/>
    <property type="match status" value="1"/>
</dbReference>
<feature type="domain" description="Thiamine pyrophosphate enzyme TPP-binding" evidence="5">
    <location>
        <begin position="378"/>
        <end position="524"/>
    </location>
</feature>
<dbReference type="InterPro" id="IPR029061">
    <property type="entry name" value="THDP-binding"/>
</dbReference>
<sequence length="547" mass="60855">MKSSDLFIKALENEGVKYIFGIPGEENLDFLNSLKDSNIKLILTRHEQGAGFMAATYGRLTGEPGVCLSTLGPGATNLVTPAAYAQLGAMPMVMITGQKPIKKSKQGKFQIVDIVDMMRPLTKFTHQIVNGNNIPSVIREAFRLAKEERPGAVHIELPEDIAAEQVNYRLLNVHPIRRPVADDTAITRASEMIKNSKMPLLLIGAGANRKRTSKALTEFINKTGIPFFNTQMGKGVVDERHPLFLGTAALSSKDFVHCAIEHADLIINVGHDTIEKPPFFMEEGGTKVIHINFFPAVVDDVYFPQLEVLGDISSSIENLISQLDRELHWDFSYYSTIKEGVDTHLSKYFEDNRFPVLPQRIVKVVRDIMPADGIVTLDNGIYKIWFARNYKCYQPNTLLLDNALATMGAGLPSAIAAKIVYPQRKIISVNGDGGFMMNSQELETAVRLNIDLTVIVLNDGAYGMIKWKQQGLGFENYGLDYTNPDFVKYAESFGACGHRINKTEELPILLNECFNSGGVHLIDIPVDYSLNNTILNKKIQQKLADFN</sequence>
<evidence type="ECO:0000259" key="5">
    <source>
        <dbReference type="Pfam" id="PF02775"/>
    </source>
</evidence>
<proteinExistence type="inferred from homology"/>
<accession>A0A3B1DL82</accession>
<dbReference type="FunFam" id="3.40.50.970:FF:000007">
    <property type="entry name" value="Acetolactate synthase"/>
    <property type="match status" value="1"/>
</dbReference>
<keyword evidence="2 3" id="KW-0786">Thiamine pyrophosphate</keyword>
<protein>
    <submittedName>
        <fullName evidence="7">Thiamine pyrophosphate-requiring enzymes</fullName>
    </submittedName>
</protein>
<dbReference type="NCBIfam" id="NF006187">
    <property type="entry name" value="PRK08322.1"/>
    <property type="match status" value="1"/>
</dbReference>
<evidence type="ECO:0000256" key="3">
    <source>
        <dbReference type="RuleBase" id="RU362132"/>
    </source>
</evidence>
<dbReference type="GO" id="GO:0009099">
    <property type="term" value="P:L-valine biosynthetic process"/>
    <property type="evidence" value="ECO:0007669"/>
    <property type="project" value="TreeGrafter"/>
</dbReference>
<dbReference type="PANTHER" id="PTHR18968:SF129">
    <property type="entry name" value="ACETOLACTATE SYNTHASE"/>
    <property type="match status" value="1"/>
</dbReference>
<dbReference type="InterPro" id="IPR012000">
    <property type="entry name" value="Thiamin_PyroP_enz_cen_dom"/>
</dbReference>
<dbReference type="GO" id="GO:0009097">
    <property type="term" value="P:isoleucine biosynthetic process"/>
    <property type="evidence" value="ECO:0007669"/>
    <property type="project" value="TreeGrafter"/>
</dbReference>
<evidence type="ECO:0000313" key="7">
    <source>
        <dbReference type="EMBL" id="VAX29427.1"/>
    </source>
</evidence>
<dbReference type="GO" id="GO:0003984">
    <property type="term" value="F:acetolactate synthase activity"/>
    <property type="evidence" value="ECO:0007669"/>
    <property type="project" value="TreeGrafter"/>
</dbReference>
<dbReference type="InterPro" id="IPR029035">
    <property type="entry name" value="DHS-like_NAD/FAD-binding_dom"/>
</dbReference>
<dbReference type="Gene3D" id="3.40.50.1220">
    <property type="entry name" value="TPP-binding domain"/>
    <property type="match status" value="1"/>
</dbReference>
<dbReference type="AlphaFoldDB" id="A0A3B1DL82"/>
<evidence type="ECO:0000259" key="4">
    <source>
        <dbReference type="Pfam" id="PF00205"/>
    </source>
</evidence>
<dbReference type="CDD" id="cd02010">
    <property type="entry name" value="TPP_ALS"/>
    <property type="match status" value="1"/>
</dbReference>
<dbReference type="Pfam" id="PF02775">
    <property type="entry name" value="TPP_enzyme_C"/>
    <property type="match status" value="1"/>
</dbReference>
<evidence type="ECO:0000259" key="6">
    <source>
        <dbReference type="Pfam" id="PF02776"/>
    </source>
</evidence>
<dbReference type="Gene3D" id="3.40.50.970">
    <property type="match status" value="2"/>
</dbReference>
<name>A0A3B1DL82_9ZZZZ</name>
<feature type="domain" description="Thiamine pyrophosphate enzyme N-terminal TPP-binding" evidence="6">
    <location>
        <begin position="1"/>
        <end position="116"/>
    </location>
</feature>
<dbReference type="PROSITE" id="PS00187">
    <property type="entry name" value="TPP_ENZYMES"/>
    <property type="match status" value="1"/>
</dbReference>
<dbReference type="Pfam" id="PF00205">
    <property type="entry name" value="TPP_enzyme_M"/>
    <property type="match status" value="1"/>
</dbReference>
<dbReference type="GO" id="GO:0030976">
    <property type="term" value="F:thiamine pyrophosphate binding"/>
    <property type="evidence" value="ECO:0007669"/>
    <property type="project" value="InterPro"/>
</dbReference>
<dbReference type="GO" id="GO:0050660">
    <property type="term" value="F:flavin adenine dinucleotide binding"/>
    <property type="evidence" value="ECO:0007669"/>
    <property type="project" value="TreeGrafter"/>
</dbReference>